<gene>
    <name evidence="1" type="ORF">ACFQ1S_19090</name>
</gene>
<dbReference type="Gene3D" id="3.40.50.720">
    <property type="entry name" value="NAD(P)-binding Rossmann-like Domain"/>
    <property type="match status" value="1"/>
</dbReference>
<dbReference type="Proteomes" id="UP001597045">
    <property type="component" value="Unassembled WGS sequence"/>
</dbReference>
<feature type="non-terminal residue" evidence="1">
    <location>
        <position position="1"/>
    </location>
</feature>
<protein>
    <submittedName>
        <fullName evidence="1">Uncharacterized protein</fullName>
    </submittedName>
</protein>
<evidence type="ECO:0000313" key="2">
    <source>
        <dbReference type="Proteomes" id="UP001597045"/>
    </source>
</evidence>
<proteinExistence type="predicted"/>
<name>A0ABW3MCS6_9PSEU</name>
<sequence>RAIAPDGVDVIVEVALSTNLDLDLAVLRFRGTIATYANDGDAPVNLNVRRNMVINTRFQFVVLYTAGLRCVRRRWRTSPRPSVTERCLSARNMACRCSVSRSTAQPRYTALWRLARSARS</sequence>
<comment type="caution">
    <text evidence="1">The sequence shown here is derived from an EMBL/GenBank/DDBJ whole genome shotgun (WGS) entry which is preliminary data.</text>
</comment>
<evidence type="ECO:0000313" key="1">
    <source>
        <dbReference type="EMBL" id="MFD1047495.1"/>
    </source>
</evidence>
<accession>A0ABW3MCS6</accession>
<keyword evidence="2" id="KW-1185">Reference proteome</keyword>
<reference evidence="2" key="1">
    <citation type="journal article" date="2019" name="Int. J. Syst. Evol. Microbiol.">
        <title>The Global Catalogue of Microorganisms (GCM) 10K type strain sequencing project: providing services to taxonomists for standard genome sequencing and annotation.</title>
        <authorList>
            <consortium name="The Broad Institute Genomics Platform"/>
            <consortium name="The Broad Institute Genome Sequencing Center for Infectious Disease"/>
            <person name="Wu L."/>
            <person name="Ma J."/>
        </authorList>
    </citation>
    <scope>NUCLEOTIDE SEQUENCE [LARGE SCALE GENOMIC DNA]</scope>
    <source>
        <strain evidence="2">JCM 31486</strain>
    </source>
</reference>
<organism evidence="1 2">
    <name type="scientific">Kibdelosporangium lantanae</name>
    <dbReference type="NCBI Taxonomy" id="1497396"/>
    <lineage>
        <taxon>Bacteria</taxon>
        <taxon>Bacillati</taxon>
        <taxon>Actinomycetota</taxon>
        <taxon>Actinomycetes</taxon>
        <taxon>Pseudonocardiales</taxon>
        <taxon>Pseudonocardiaceae</taxon>
        <taxon>Kibdelosporangium</taxon>
    </lineage>
</organism>
<dbReference type="EMBL" id="JBHTIS010001104">
    <property type="protein sequence ID" value="MFD1047495.1"/>
    <property type="molecule type" value="Genomic_DNA"/>
</dbReference>